<keyword evidence="9" id="KW-0472">Membrane</keyword>
<comment type="similarity">
    <text evidence="2 8">Belongs to the cytochrome P450 family.</text>
</comment>
<dbReference type="GO" id="GO:0016705">
    <property type="term" value="F:oxidoreductase activity, acting on paired donors, with incorporation or reduction of molecular oxygen"/>
    <property type="evidence" value="ECO:0007669"/>
    <property type="project" value="InterPro"/>
</dbReference>
<name>A0A161VS59_COLIC</name>
<feature type="binding site" description="axial binding residue" evidence="7">
    <location>
        <position position="529"/>
    </location>
    <ligand>
        <name>heme</name>
        <dbReference type="ChEBI" id="CHEBI:30413"/>
    </ligand>
    <ligandPart>
        <name>Fe</name>
        <dbReference type="ChEBI" id="CHEBI:18248"/>
    </ligandPart>
</feature>
<evidence type="ECO:0000256" key="8">
    <source>
        <dbReference type="RuleBase" id="RU000461"/>
    </source>
</evidence>
<dbReference type="InterPro" id="IPR017972">
    <property type="entry name" value="Cyt_P450_CS"/>
</dbReference>
<keyword evidence="11" id="KW-1185">Reference proteome</keyword>
<dbReference type="GO" id="GO:0020037">
    <property type="term" value="F:heme binding"/>
    <property type="evidence" value="ECO:0007669"/>
    <property type="project" value="InterPro"/>
</dbReference>
<keyword evidence="9" id="KW-1133">Transmembrane helix</keyword>
<evidence type="ECO:0000256" key="1">
    <source>
        <dbReference type="ARBA" id="ARBA00001971"/>
    </source>
</evidence>
<keyword evidence="6 8" id="KW-0503">Monooxygenase</keyword>
<dbReference type="InterPro" id="IPR001128">
    <property type="entry name" value="Cyt_P450"/>
</dbReference>
<dbReference type="PRINTS" id="PR00385">
    <property type="entry name" value="P450"/>
</dbReference>
<evidence type="ECO:0000256" key="2">
    <source>
        <dbReference type="ARBA" id="ARBA00010617"/>
    </source>
</evidence>
<evidence type="ECO:0000256" key="3">
    <source>
        <dbReference type="ARBA" id="ARBA00022617"/>
    </source>
</evidence>
<evidence type="ECO:0000256" key="4">
    <source>
        <dbReference type="ARBA" id="ARBA00022723"/>
    </source>
</evidence>
<accession>A0A161VS59</accession>
<organism evidence="10 11">
    <name type="scientific">Colletotrichum incanum</name>
    <name type="common">Soybean anthracnose fungus</name>
    <dbReference type="NCBI Taxonomy" id="1573173"/>
    <lineage>
        <taxon>Eukaryota</taxon>
        <taxon>Fungi</taxon>
        <taxon>Dikarya</taxon>
        <taxon>Ascomycota</taxon>
        <taxon>Pezizomycotina</taxon>
        <taxon>Sordariomycetes</taxon>
        <taxon>Hypocreomycetidae</taxon>
        <taxon>Glomerellales</taxon>
        <taxon>Glomerellaceae</taxon>
        <taxon>Colletotrichum</taxon>
        <taxon>Colletotrichum spaethianum species complex</taxon>
    </lineage>
</organism>
<dbReference type="PANTHER" id="PTHR24305:SF232">
    <property type="entry name" value="P450, PUTATIVE (EUROFUNG)-RELATED"/>
    <property type="match status" value="1"/>
</dbReference>
<dbReference type="Gene3D" id="1.10.630.10">
    <property type="entry name" value="Cytochrome P450"/>
    <property type="match status" value="1"/>
</dbReference>
<reference evidence="10 11" key="1">
    <citation type="submission" date="2015-06" db="EMBL/GenBank/DDBJ databases">
        <title>Survival trade-offs in plant roots during colonization by closely related pathogenic and mutualistic fungi.</title>
        <authorList>
            <person name="Hacquard S."/>
            <person name="Kracher B."/>
            <person name="Hiruma K."/>
            <person name="Weinman A."/>
            <person name="Muench P."/>
            <person name="Garrido Oter R."/>
            <person name="Ver Loren van Themaat E."/>
            <person name="Dallerey J.-F."/>
            <person name="Damm U."/>
            <person name="Henrissat B."/>
            <person name="Lespinet O."/>
            <person name="Thon M."/>
            <person name="Kemen E."/>
            <person name="McHardy A.C."/>
            <person name="Schulze-Lefert P."/>
            <person name="O'Connell R.J."/>
        </authorList>
    </citation>
    <scope>NUCLEOTIDE SEQUENCE [LARGE SCALE GENOMIC DNA]</scope>
    <source>
        <strain evidence="10 11">MAFF 238704</strain>
    </source>
</reference>
<dbReference type="InterPro" id="IPR036396">
    <property type="entry name" value="Cyt_P450_sf"/>
</dbReference>
<keyword evidence="8" id="KW-0560">Oxidoreductase</keyword>
<evidence type="ECO:0000313" key="10">
    <source>
        <dbReference type="EMBL" id="KZL80144.1"/>
    </source>
</evidence>
<feature type="transmembrane region" description="Helical" evidence="9">
    <location>
        <begin position="20"/>
        <end position="46"/>
    </location>
</feature>
<proteinExistence type="inferred from homology"/>
<dbReference type="PANTHER" id="PTHR24305">
    <property type="entry name" value="CYTOCHROME P450"/>
    <property type="match status" value="1"/>
</dbReference>
<gene>
    <name evidence="10" type="ORF">CI238_05416</name>
</gene>
<keyword evidence="3 7" id="KW-0349">Heme</keyword>
<sequence>MEDNEKYELHDGLPWIPPNWASAIAITLIFLYILRNVVLPIPLNGIPYNRISAKRLLGDIPDMSSSSSRREWFVDQVRRHNSPLVQLFLVPFSRPIVICADPIEAQDICTRRTSEFKRNSKLKDVLGGLTPNHRLVMADDDPKLKKNRELGKDLMTPGFLYELIVTWEKQVSAPQIYDKSMRLVELWTQKNRLSNGRPFEAGKDIHNMALDVILSVAFNPDPTKNITSRNIAHFESISSPLATSGDQDLPVKIENLAAEPLVKALGILTDTAGTLFTSSMPRLRSWFLLREKPRKEAIAARAVMEARELGSAVERIEAGEPPRCAMDQMMIRERSIAEKEGRSPDYYSDTIKDELLGYLVAGHDTTSSATQWGIKFLTRCQPVQTRLRADLRAAFPSADRPPSVTEIIKAQIPYLDAVIEEILRCCKTLPIMTREARVDTQILGAMIPKGTVVMFLAHGPGVLRPAVPVDETKRTENGRSAKKRIGTWDSEEVEEFQPERWLKKDAEGAKVFDSNAGPFMTFGHGPRACFGRRLAYLEMRIVLFLVVWNFEIQELSSELSSWASLDGLTTIPKSCYVKLRKV</sequence>
<dbReference type="PROSITE" id="PS00086">
    <property type="entry name" value="CYTOCHROME_P450"/>
    <property type="match status" value="1"/>
</dbReference>
<comment type="cofactor">
    <cofactor evidence="1 7">
        <name>heme</name>
        <dbReference type="ChEBI" id="CHEBI:30413"/>
    </cofactor>
</comment>
<keyword evidence="4 7" id="KW-0479">Metal-binding</keyword>
<keyword evidence="5 7" id="KW-0408">Iron</keyword>
<dbReference type="EMBL" id="LFIW01001979">
    <property type="protein sequence ID" value="KZL80144.1"/>
    <property type="molecule type" value="Genomic_DNA"/>
</dbReference>
<dbReference type="AlphaFoldDB" id="A0A161VS59"/>
<dbReference type="InterPro" id="IPR002403">
    <property type="entry name" value="Cyt_P450_E_grp-IV"/>
</dbReference>
<dbReference type="SUPFAM" id="SSF48264">
    <property type="entry name" value="Cytochrome P450"/>
    <property type="match status" value="1"/>
</dbReference>
<protein>
    <submittedName>
        <fullName evidence="10">Cytochrome p450 monooxygenase</fullName>
    </submittedName>
</protein>
<evidence type="ECO:0000256" key="9">
    <source>
        <dbReference type="SAM" id="Phobius"/>
    </source>
</evidence>
<dbReference type="Pfam" id="PF00067">
    <property type="entry name" value="p450"/>
    <property type="match status" value="2"/>
</dbReference>
<dbReference type="STRING" id="1573173.A0A161VS59"/>
<comment type="caution">
    <text evidence="10">The sequence shown here is derived from an EMBL/GenBank/DDBJ whole genome shotgun (WGS) entry which is preliminary data.</text>
</comment>
<dbReference type="GO" id="GO:0005506">
    <property type="term" value="F:iron ion binding"/>
    <property type="evidence" value="ECO:0007669"/>
    <property type="project" value="InterPro"/>
</dbReference>
<dbReference type="GO" id="GO:0004497">
    <property type="term" value="F:monooxygenase activity"/>
    <property type="evidence" value="ECO:0007669"/>
    <property type="project" value="UniProtKB-KW"/>
</dbReference>
<dbReference type="InterPro" id="IPR050121">
    <property type="entry name" value="Cytochrome_P450_monoxygenase"/>
</dbReference>
<dbReference type="Proteomes" id="UP000076584">
    <property type="component" value="Unassembled WGS sequence"/>
</dbReference>
<evidence type="ECO:0000256" key="5">
    <source>
        <dbReference type="ARBA" id="ARBA00023004"/>
    </source>
</evidence>
<evidence type="ECO:0000313" key="11">
    <source>
        <dbReference type="Proteomes" id="UP000076584"/>
    </source>
</evidence>
<dbReference type="PRINTS" id="PR00465">
    <property type="entry name" value="EP450IV"/>
</dbReference>
<evidence type="ECO:0000256" key="6">
    <source>
        <dbReference type="ARBA" id="ARBA00023033"/>
    </source>
</evidence>
<evidence type="ECO:0000256" key="7">
    <source>
        <dbReference type="PIRSR" id="PIRSR602403-1"/>
    </source>
</evidence>
<keyword evidence="9" id="KW-0812">Transmembrane</keyword>